<name>A0A2Z5FU27_9BACT</name>
<sequence length="224" mass="24432">MWLLAVTAFLPFTFAAAKPKVHTVSFGGGKRVPYSVAGDPAGNNGEEKELKIRPLLIDEKVKEWTTGEAHDVTDRSVAVRRALRLNDALPTDKSEHWVWQRGPWLLIDRTNGKVTALHLPDFDPTVSNIAWFRDYAAYCGLSGGGKQLYAVVAQVAAKKPLLMKKIATWDLGDHPTPACSPASWQREPLQVTFTPTKAGAPVSYSLVGLSAVLVEDGDENGEDP</sequence>
<organism evidence="2 3">
    <name type="scientific">Acidisarcina polymorpha</name>
    <dbReference type="NCBI Taxonomy" id="2211140"/>
    <lineage>
        <taxon>Bacteria</taxon>
        <taxon>Pseudomonadati</taxon>
        <taxon>Acidobacteriota</taxon>
        <taxon>Terriglobia</taxon>
        <taxon>Terriglobales</taxon>
        <taxon>Acidobacteriaceae</taxon>
        <taxon>Acidisarcina</taxon>
    </lineage>
</organism>
<evidence type="ECO:0000313" key="2">
    <source>
        <dbReference type="EMBL" id="AXC10359.1"/>
    </source>
</evidence>
<dbReference type="Proteomes" id="UP000253606">
    <property type="component" value="Chromosome"/>
</dbReference>
<keyword evidence="3" id="KW-1185">Reference proteome</keyword>
<gene>
    <name evidence="2" type="ORF">ACPOL_1008</name>
</gene>
<dbReference type="AlphaFoldDB" id="A0A2Z5FU27"/>
<dbReference type="KEGG" id="abas:ACPOL_1008"/>
<keyword evidence="1" id="KW-0732">Signal</keyword>
<feature type="signal peptide" evidence="1">
    <location>
        <begin position="1"/>
        <end position="17"/>
    </location>
</feature>
<evidence type="ECO:0000313" key="3">
    <source>
        <dbReference type="Proteomes" id="UP000253606"/>
    </source>
</evidence>
<protein>
    <submittedName>
        <fullName evidence="2">Uncharacterized protein</fullName>
    </submittedName>
</protein>
<accession>A0A2Z5FU27</accession>
<dbReference type="EMBL" id="CP030840">
    <property type="protein sequence ID" value="AXC10359.1"/>
    <property type="molecule type" value="Genomic_DNA"/>
</dbReference>
<feature type="chain" id="PRO_5016297309" evidence="1">
    <location>
        <begin position="18"/>
        <end position="224"/>
    </location>
</feature>
<reference evidence="2 3" key="1">
    <citation type="journal article" date="2018" name="Front. Microbiol.">
        <title>Hydrolytic Capabilities as a Key to Environmental Success: Chitinolytic and Cellulolytic Acidobacteria From Acidic Sub-arctic Soils and Boreal Peatlands.</title>
        <authorList>
            <person name="Belova S.E."/>
            <person name="Ravin N.V."/>
            <person name="Pankratov T.A."/>
            <person name="Rakitin A.L."/>
            <person name="Ivanova A.A."/>
            <person name="Beletsky A.V."/>
            <person name="Mardanov A.V."/>
            <person name="Sinninghe Damste J.S."/>
            <person name="Dedysh S.N."/>
        </authorList>
    </citation>
    <scope>NUCLEOTIDE SEQUENCE [LARGE SCALE GENOMIC DNA]</scope>
    <source>
        <strain evidence="2 3">SBC82</strain>
    </source>
</reference>
<proteinExistence type="predicted"/>
<evidence type="ECO:0000256" key="1">
    <source>
        <dbReference type="SAM" id="SignalP"/>
    </source>
</evidence>